<dbReference type="EMBL" id="JAYMYQ010000003">
    <property type="protein sequence ID" value="KAK7344958.1"/>
    <property type="molecule type" value="Genomic_DNA"/>
</dbReference>
<gene>
    <name evidence="1" type="ORF">VNO77_15259</name>
</gene>
<protein>
    <submittedName>
        <fullName evidence="1">Uncharacterized protein</fullName>
    </submittedName>
</protein>
<dbReference type="Proteomes" id="UP001367508">
    <property type="component" value="Unassembled WGS sequence"/>
</dbReference>
<organism evidence="1 2">
    <name type="scientific">Canavalia gladiata</name>
    <name type="common">Sword bean</name>
    <name type="synonym">Dolichos gladiatus</name>
    <dbReference type="NCBI Taxonomy" id="3824"/>
    <lineage>
        <taxon>Eukaryota</taxon>
        <taxon>Viridiplantae</taxon>
        <taxon>Streptophyta</taxon>
        <taxon>Embryophyta</taxon>
        <taxon>Tracheophyta</taxon>
        <taxon>Spermatophyta</taxon>
        <taxon>Magnoliopsida</taxon>
        <taxon>eudicotyledons</taxon>
        <taxon>Gunneridae</taxon>
        <taxon>Pentapetalae</taxon>
        <taxon>rosids</taxon>
        <taxon>fabids</taxon>
        <taxon>Fabales</taxon>
        <taxon>Fabaceae</taxon>
        <taxon>Papilionoideae</taxon>
        <taxon>50 kb inversion clade</taxon>
        <taxon>NPAAA clade</taxon>
        <taxon>indigoferoid/millettioid clade</taxon>
        <taxon>Phaseoleae</taxon>
        <taxon>Canavalia</taxon>
    </lineage>
</organism>
<evidence type="ECO:0000313" key="2">
    <source>
        <dbReference type="Proteomes" id="UP001367508"/>
    </source>
</evidence>
<keyword evidence="2" id="KW-1185">Reference proteome</keyword>
<sequence length="172" mass="19619">MTACVWASRLLPPCTLRDMGLVYKWHGCSLCHGLATIRWGSRPGICGWTSSLWVRELSNPNQVGTSIMSRQSYVQGPQSSTQPSPIRLPFWRPCASLGLVKTKFYGWLPFVRMGKSPKMYVVMRTHPKWRFSSCGGCGLTRRMEWPWLSSYPGLTRRFQRLLKELGHARAAI</sequence>
<comment type="caution">
    <text evidence="1">The sequence shown here is derived from an EMBL/GenBank/DDBJ whole genome shotgun (WGS) entry which is preliminary data.</text>
</comment>
<dbReference type="AlphaFoldDB" id="A0AAN9QVS0"/>
<proteinExistence type="predicted"/>
<reference evidence="1 2" key="1">
    <citation type="submission" date="2024-01" db="EMBL/GenBank/DDBJ databases">
        <title>The genomes of 5 underutilized Papilionoideae crops provide insights into root nodulation and disease resistanc.</title>
        <authorList>
            <person name="Jiang F."/>
        </authorList>
    </citation>
    <scope>NUCLEOTIDE SEQUENCE [LARGE SCALE GENOMIC DNA]</scope>
    <source>
        <strain evidence="1">LVBAO_FW01</strain>
        <tissue evidence="1">Leaves</tissue>
    </source>
</reference>
<evidence type="ECO:0000313" key="1">
    <source>
        <dbReference type="EMBL" id="KAK7344958.1"/>
    </source>
</evidence>
<accession>A0AAN9QVS0</accession>
<name>A0AAN9QVS0_CANGL</name>